<dbReference type="AlphaFoldDB" id="A0AAT9LA09"/>
<dbReference type="HAMAP" id="MF_00360">
    <property type="entry name" value="Ribosomal_bS6"/>
    <property type="match status" value="1"/>
</dbReference>
<dbReference type="CDD" id="cd00473">
    <property type="entry name" value="bS6"/>
    <property type="match status" value="1"/>
</dbReference>
<dbReference type="NCBIfam" id="TIGR00166">
    <property type="entry name" value="S6"/>
    <property type="match status" value="1"/>
</dbReference>
<dbReference type="Gene3D" id="3.30.70.60">
    <property type="match status" value="1"/>
</dbReference>
<accession>A0AAT9LA09</accession>
<comment type="similarity">
    <text evidence="1 4">Belongs to the bacterial ribosomal protein bS6 family.</text>
</comment>
<feature type="compositionally biased region" description="Basic and acidic residues" evidence="5">
    <location>
        <begin position="109"/>
        <end position="136"/>
    </location>
</feature>
<evidence type="ECO:0000256" key="1">
    <source>
        <dbReference type="ARBA" id="ARBA00009512"/>
    </source>
</evidence>
<reference evidence="6" key="2">
    <citation type="journal article" date="2023" name="Biology">
        <title>Prokaryotic Life Associated with Coal-Fire Gas Vents Revealed by Metagenomics.</title>
        <authorList>
            <person name="Kadnikov V.V."/>
            <person name="Mardanov A.V."/>
            <person name="Beletsky A.V."/>
            <person name="Karnachuk O.V."/>
            <person name="Ravin N.V."/>
        </authorList>
    </citation>
    <scope>NUCLEOTIDE SEQUENCE</scope>
    <source>
        <strain evidence="6">Bu02</strain>
    </source>
</reference>
<keyword evidence="4" id="KW-0694">RNA-binding</keyword>
<dbReference type="GO" id="GO:0003735">
    <property type="term" value="F:structural constituent of ribosome"/>
    <property type="evidence" value="ECO:0007669"/>
    <property type="project" value="InterPro"/>
</dbReference>
<keyword evidence="4" id="KW-0699">rRNA-binding</keyword>
<dbReference type="GO" id="GO:1990904">
    <property type="term" value="C:ribonucleoprotein complex"/>
    <property type="evidence" value="ECO:0007669"/>
    <property type="project" value="UniProtKB-KW"/>
</dbReference>
<dbReference type="InterPro" id="IPR020814">
    <property type="entry name" value="Ribosomal_S6_plastid/chlpt"/>
</dbReference>
<dbReference type="InterPro" id="IPR000529">
    <property type="entry name" value="Ribosomal_bS6"/>
</dbReference>
<dbReference type="GO" id="GO:0005737">
    <property type="term" value="C:cytoplasm"/>
    <property type="evidence" value="ECO:0007669"/>
    <property type="project" value="UniProtKB-ARBA"/>
</dbReference>
<dbReference type="InterPro" id="IPR035980">
    <property type="entry name" value="Ribosomal_bS6_sf"/>
</dbReference>
<feature type="region of interest" description="Disordered" evidence="5">
    <location>
        <begin position="101"/>
        <end position="149"/>
    </location>
</feature>
<dbReference type="GO" id="GO:0070181">
    <property type="term" value="F:small ribosomal subunit rRNA binding"/>
    <property type="evidence" value="ECO:0007669"/>
    <property type="project" value="TreeGrafter"/>
</dbReference>
<dbReference type="GO" id="GO:0006412">
    <property type="term" value="P:translation"/>
    <property type="evidence" value="ECO:0007669"/>
    <property type="project" value="UniProtKB-UniRule"/>
</dbReference>
<proteinExistence type="inferred from homology"/>
<evidence type="ECO:0000256" key="2">
    <source>
        <dbReference type="ARBA" id="ARBA00035104"/>
    </source>
</evidence>
<dbReference type="GO" id="GO:0005840">
    <property type="term" value="C:ribosome"/>
    <property type="evidence" value="ECO:0007669"/>
    <property type="project" value="UniProtKB-KW"/>
</dbReference>
<sequence length="149" mass="16964">MRTYEVLFITRPDYDEEKVASIIARYQDVIASGNGTLKTSDKWGKRRLAYEIDGLREGLYILMTFEGPPSLSAEIDRLMKIDQDVVRHMISRIDNISHKLKGAKARPKAKAEELKIESDQEKREVSVVREEGRETSADIGPAQAEQAER</sequence>
<dbReference type="KEGG" id="fcz:IMF26_07145"/>
<protein>
    <recommendedName>
        <fullName evidence="3 4">Small ribosomal subunit protein bS6</fullName>
    </recommendedName>
</protein>
<dbReference type="InterPro" id="IPR014717">
    <property type="entry name" value="Transl_elong_EF1B/ribsomal_bS6"/>
</dbReference>
<evidence type="ECO:0000256" key="3">
    <source>
        <dbReference type="ARBA" id="ARBA00035294"/>
    </source>
</evidence>
<dbReference type="EMBL" id="CP062796">
    <property type="protein sequence ID" value="QUL97864.1"/>
    <property type="molecule type" value="Genomic_DNA"/>
</dbReference>
<dbReference type="PANTHER" id="PTHR21011">
    <property type="entry name" value="MITOCHONDRIAL 28S RIBOSOMAL PROTEIN S6"/>
    <property type="match status" value="1"/>
</dbReference>
<evidence type="ECO:0000313" key="6">
    <source>
        <dbReference type="EMBL" id="QUL97864.1"/>
    </source>
</evidence>
<keyword evidence="4" id="KW-0687">Ribonucleoprotein</keyword>
<comment type="function">
    <text evidence="2 4">Binds together with bS18 to 16S ribosomal RNA.</text>
</comment>
<gene>
    <name evidence="4" type="primary">rpsF</name>
    <name evidence="6" type="ORF">IMF26_07145</name>
</gene>
<dbReference type="Pfam" id="PF01250">
    <property type="entry name" value="Ribosomal_S6"/>
    <property type="match status" value="1"/>
</dbReference>
<evidence type="ECO:0000256" key="4">
    <source>
        <dbReference type="HAMAP-Rule" id="MF_00360"/>
    </source>
</evidence>
<reference evidence="6" key="1">
    <citation type="submission" date="2020-10" db="EMBL/GenBank/DDBJ databases">
        <authorList>
            <person name="Kadnikov V."/>
            <person name="Beletsky A.V."/>
            <person name="Mardanov A.V."/>
            <person name="Karnachuk O.V."/>
            <person name="Ravin N.V."/>
        </authorList>
    </citation>
    <scope>NUCLEOTIDE SEQUENCE</scope>
    <source>
        <strain evidence="6">Bu02</strain>
    </source>
</reference>
<dbReference type="SUPFAM" id="SSF54995">
    <property type="entry name" value="Ribosomal protein S6"/>
    <property type="match status" value="1"/>
</dbReference>
<keyword evidence="4 6" id="KW-0689">Ribosomal protein</keyword>
<evidence type="ECO:0000256" key="5">
    <source>
        <dbReference type="SAM" id="MobiDB-lite"/>
    </source>
</evidence>
<dbReference type="PANTHER" id="PTHR21011:SF1">
    <property type="entry name" value="SMALL RIBOSOMAL SUBUNIT PROTEIN BS6M"/>
    <property type="match status" value="1"/>
</dbReference>
<organism evidence="6">
    <name type="scientific">Candidatus Fermentithermobacillus carboniphilus</name>
    <dbReference type="NCBI Taxonomy" id="3085328"/>
    <lineage>
        <taxon>Bacteria</taxon>
        <taxon>Bacillati</taxon>
        <taxon>Bacillota</taxon>
        <taxon>Candidatus Fermentithermobacillia</taxon>
        <taxon>Candidatus Fermentithermobacillales</taxon>
        <taxon>Candidatus Fermentithermobacillaceae</taxon>
        <taxon>Candidatus Fermentithermobacillus</taxon>
    </lineage>
</organism>
<name>A0AAT9LA09_9FIRM</name>